<gene>
    <name evidence="6" type="primary">LOC113864597</name>
</gene>
<dbReference type="PANTHER" id="PTHR44083:SF30">
    <property type="entry name" value="TOPLESS-LIKE PROTEIN"/>
    <property type="match status" value="1"/>
</dbReference>
<dbReference type="InterPro" id="IPR054080">
    <property type="entry name" value="TPR1-like_2nd"/>
</dbReference>
<proteinExistence type="predicted"/>
<feature type="domain" description="CTLH" evidence="4">
    <location>
        <begin position="31"/>
        <end position="89"/>
    </location>
</feature>
<dbReference type="InterPro" id="IPR011044">
    <property type="entry name" value="Quino_amine_DH_bsu"/>
</dbReference>
<dbReference type="PROSITE" id="PS50294">
    <property type="entry name" value="WD_REPEATS_REGION"/>
    <property type="match status" value="2"/>
</dbReference>
<dbReference type="SUPFAM" id="SSF63829">
    <property type="entry name" value="Calcium-dependent phosphotriesterase"/>
    <property type="match status" value="1"/>
</dbReference>
<dbReference type="InterPro" id="IPR027728">
    <property type="entry name" value="Topless_fam"/>
</dbReference>
<dbReference type="PROSITE" id="PS50897">
    <property type="entry name" value="CTLH"/>
    <property type="match status" value="1"/>
</dbReference>
<dbReference type="InterPro" id="IPR006595">
    <property type="entry name" value="CTLH_C"/>
</dbReference>
<dbReference type="InterPro" id="IPR048419">
    <property type="entry name" value="Topless_Znf"/>
</dbReference>
<reference evidence="6" key="2">
    <citation type="submission" date="2025-08" db="UniProtKB">
        <authorList>
            <consortium name="RefSeq"/>
        </authorList>
    </citation>
    <scope>IDENTIFICATION</scope>
    <source>
        <tissue evidence="6">Young leaves</tissue>
    </source>
</reference>
<evidence type="ECO:0000259" key="4">
    <source>
        <dbReference type="PROSITE" id="PS50897"/>
    </source>
</evidence>
<dbReference type="InterPro" id="IPR001680">
    <property type="entry name" value="WD40_rpt"/>
</dbReference>
<dbReference type="InterPro" id="IPR006594">
    <property type="entry name" value="LisH"/>
</dbReference>
<protein>
    <submittedName>
        <fullName evidence="6">Topless-related protein 1-like</fullName>
    </submittedName>
</protein>
<dbReference type="SMART" id="SM00668">
    <property type="entry name" value="CTLH"/>
    <property type="match status" value="1"/>
</dbReference>
<dbReference type="Pfam" id="PF00400">
    <property type="entry name" value="WD40"/>
    <property type="match status" value="4"/>
</dbReference>
<accession>A0A8B8LHM9</accession>
<feature type="repeat" description="WD" evidence="3">
    <location>
        <begin position="855"/>
        <end position="889"/>
    </location>
</feature>
<dbReference type="Proteomes" id="UP000694853">
    <property type="component" value="Unplaced"/>
</dbReference>
<evidence type="ECO:0000256" key="2">
    <source>
        <dbReference type="ARBA" id="ARBA00022737"/>
    </source>
</evidence>
<sequence>MDKELVILIIQYLDEEGFKETAHKLECESGFYFDMKNFEDMILAGKWDDAESYLSGFTKIDDNKHSTKIYFEIRKQKFLEALDINDRAKALDILIKDLKVFSPGNEELFNEMTQLLTIDNIREHASLSTYGDANSVRKIVVDDIKKVIEANPVFQGKLKFPAFKIHRLRQLVNQSLNWQHMLCKYPRANPEIQTLLVDHVCEPILNFSSLQSEECNSIEKSESDKHLSNCNSNLSTITDSVPFPATLTNPEATMEDPNVISFKGRPCQASNEVTSAIANGHPENVFQTLNEDSLPITMDFHPIWHTILLVGTNIGNIGLWDVNSGEKLFSRNYRIWGIGACSINFKEALEEDLSVSVSVRKITWSPDGSLFGKNQLFIGVAFSENFVQLYSYHGGNDIGQHLEIDAHDGSVNDLAFSSPNQKLLVITCGDDNTIKLWDAENGKKYYTFEGHNAPVCSICPHAKERIHFIFSTSMNGKIRAWLYDSFGARVDFDAPGYGYTTLAYSADDKRLFSCGRGKDGEPYLVEWDETEGYIRRTYKGLKKPCFSTICFDSTQKGLLAAGDDHTVKFWEMDNVELWTSTDVDGELPENPCIRFNKEGTLLAVAAKENKIKILEINDDIFLKQNEIHSVHDPCNLQETLKPTRSPILIDASGGVSDEGFLMCQKGLEDGIFNAINESHDKSKLWSGCEICEPSQCRFLQLSVHPKISKIVKLAYTNAGNGILALASNGHHLLWKWPHNNLNLEGKASTQVSPHIWKSRSGLQFMSNKLTKDNNEDTVSCFALSKNDSYLMSTSGGTISLFNMLTFKTVTTIMPPPPMATCLTFYPHDNNILAVGMDDSSIIIYNVRTNKIKSKLEGHSIRVTALAFSSSLDLLVSGDLNAQIFLWNIKGWERQKDRFLQIQGQKVSEVLTETHIQFHPDQRKFLAVHNTHLAIYEATELRCVNQWVPEVSVVISQATFSSDGQTVYASFDDGTLAIFDAFDFQMHCRINPSAYLFTTPSLSLYPLAIAAHPQKPTQFAVGLSDGRVFVFEPQKPGGDWKSFTLYDKVPKST</sequence>
<evidence type="ECO:0000313" key="6">
    <source>
        <dbReference type="RefSeq" id="XP_027354299.1"/>
    </source>
</evidence>
<dbReference type="OrthoDB" id="972532at2759"/>
<name>A0A8B8LHM9_ABRPR</name>
<organism evidence="5 6">
    <name type="scientific">Abrus precatorius</name>
    <name type="common">Indian licorice</name>
    <name type="synonym">Glycine abrus</name>
    <dbReference type="NCBI Taxonomy" id="3816"/>
    <lineage>
        <taxon>Eukaryota</taxon>
        <taxon>Viridiplantae</taxon>
        <taxon>Streptophyta</taxon>
        <taxon>Embryophyta</taxon>
        <taxon>Tracheophyta</taxon>
        <taxon>Spermatophyta</taxon>
        <taxon>Magnoliopsida</taxon>
        <taxon>eudicotyledons</taxon>
        <taxon>Gunneridae</taxon>
        <taxon>Pentapetalae</taxon>
        <taxon>rosids</taxon>
        <taxon>fabids</taxon>
        <taxon>Fabales</taxon>
        <taxon>Fabaceae</taxon>
        <taxon>Papilionoideae</taxon>
        <taxon>50 kb inversion clade</taxon>
        <taxon>NPAAA clade</taxon>
        <taxon>indigoferoid/millettioid clade</taxon>
        <taxon>Abreae</taxon>
        <taxon>Abrus</taxon>
    </lineage>
</organism>
<reference evidence="5" key="1">
    <citation type="journal article" date="2019" name="Toxins">
        <title>Detection of Abrin-Like and Prepropulchellin-Like Toxin Genes and Transcripts Using Whole Genome Sequencing and Full-Length Transcript Sequencing of Abrus precatorius.</title>
        <authorList>
            <person name="Hovde B.T."/>
            <person name="Daligault H.E."/>
            <person name="Hanschen E.R."/>
            <person name="Kunde Y.A."/>
            <person name="Johnson M.B."/>
            <person name="Starkenburg S.R."/>
            <person name="Johnson S.L."/>
        </authorList>
    </citation>
    <scope>NUCLEOTIDE SEQUENCE [LARGE SCALE GENOMIC DNA]</scope>
</reference>
<keyword evidence="1 3" id="KW-0853">WD repeat</keyword>
<dbReference type="AlphaFoldDB" id="A0A8B8LHM9"/>
<feature type="repeat" description="WD" evidence="3">
    <location>
        <begin position="404"/>
        <end position="447"/>
    </location>
</feature>
<dbReference type="SUPFAM" id="SSF50969">
    <property type="entry name" value="YVTN repeat-like/Quinoprotein amine dehydrogenase"/>
    <property type="match status" value="1"/>
</dbReference>
<dbReference type="Gene3D" id="2.130.10.10">
    <property type="entry name" value="YVTN repeat-like/Quinoprotein amine dehydrogenase"/>
    <property type="match status" value="4"/>
</dbReference>
<dbReference type="SMART" id="SM00320">
    <property type="entry name" value="WD40"/>
    <property type="match status" value="10"/>
</dbReference>
<dbReference type="Pfam" id="PF21359">
    <property type="entry name" value="zf_topless"/>
    <property type="match status" value="1"/>
</dbReference>
<dbReference type="InterPro" id="IPR019775">
    <property type="entry name" value="WD40_repeat_CS"/>
</dbReference>
<dbReference type="Pfam" id="PF21889">
    <property type="entry name" value="TPR1-like_2nd"/>
    <property type="match status" value="1"/>
</dbReference>
<dbReference type="InterPro" id="IPR015943">
    <property type="entry name" value="WD40/YVTN_repeat-like_dom_sf"/>
</dbReference>
<dbReference type="GO" id="GO:0006355">
    <property type="term" value="P:regulation of DNA-templated transcription"/>
    <property type="evidence" value="ECO:0007669"/>
    <property type="project" value="InterPro"/>
</dbReference>
<evidence type="ECO:0000256" key="3">
    <source>
        <dbReference type="PROSITE-ProRule" id="PRU00221"/>
    </source>
</evidence>
<dbReference type="SMART" id="SM00667">
    <property type="entry name" value="LisH"/>
    <property type="match status" value="1"/>
</dbReference>
<dbReference type="PROSITE" id="PS00678">
    <property type="entry name" value="WD_REPEATS_1"/>
    <property type="match status" value="2"/>
</dbReference>
<dbReference type="PANTHER" id="PTHR44083">
    <property type="entry name" value="TOPLESS-RELATED PROTEIN 1-RELATED"/>
    <property type="match status" value="1"/>
</dbReference>
<dbReference type="GeneID" id="113864597"/>
<dbReference type="Pfam" id="PF17814">
    <property type="entry name" value="LisH_TPL"/>
    <property type="match status" value="1"/>
</dbReference>
<dbReference type="InterPro" id="IPR036322">
    <property type="entry name" value="WD40_repeat_dom_sf"/>
</dbReference>
<keyword evidence="2" id="KW-0677">Repeat</keyword>
<evidence type="ECO:0000256" key="1">
    <source>
        <dbReference type="ARBA" id="ARBA00022574"/>
    </source>
</evidence>
<dbReference type="RefSeq" id="XP_027354299.1">
    <property type="nucleotide sequence ID" value="XM_027498498.1"/>
</dbReference>
<evidence type="ECO:0000313" key="5">
    <source>
        <dbReference type="Proteomes" id="UP000694853"/>
    </source>
</evidence>
<dbReference type="PROSITE" id="PS50082">
    <property type="entry name" value="WD_REPEATS_2"/>
    <property type="match status" value="2"/>
</dbReference>
<dbReference type="KEGG" id="aprc:113864597"/>
<dbReference type="InterPro" id="IPR054532">
    <property type="entry name" value="TPL_SMU1_LisH-like"/>
</dbReference>
<keyword evidence="5" id="KW-1185">Reference proteome</keyword>
<dbReference type="SUPFAM" id="SSF50978">
    <property type="entry name" value="WD40 repeat-like"/>
    <property type="match status" value="1"/>
</dbReference>
<dbReference type="PROSITE" id="PS50896">
    <property type="entry name" value="LISH"/>
    <property type="match status" value="1"/>
</dbReference>